<dbReference type="AlphaFoldDB" id="A0A9K3GW52"/>
<gene>
    <name evidence="1" type="ORF">HanXRQr2_Chr17g0815471</name>
</gene>
<dbReference type="Proteomes" id="UP000215914">
    <property type="component" value="Unassembled WGS sequence"/>
</dbReference>
<comment type="caution">
    <text evidence="1">The sequence shown here is derived from an EMBL/GenBank/DDBJ whole genome shotgun (WGS) entry which is preliminary data.</text>
</comment>
<accession>A0A9K3GW52</accession>
<organism evidence="1 2">
    <name type="scientific">Helianthus annuus</name>
    <name type="common">Common sunflower</name>
    <dbReference type="NCBI Taxonomy" id="4232"/>
    <lineage>
        <taxon>Eukaryota</taxon>
        <taxon>Viridiplantae</taxon>
        <taxon>Streptophyta</taxon>
        <taxon>Embryophyta</taxon>
        <taxon>Tracheophyta</taxon>
        <taxon>Spermatophyta</taxon>
        <taxon>Magnoliopsida</taxon>
        <taxon>eudicotyledons</taxon>
        <taxon>Gunneridae</taxon>
        <taxon>Pentapetalae</taxon>
        <taxon>asterids</taxon>
        <taxon>campanulids</taxon>
        <taxon>Asterales</taxon>
        <taxon>Asteraceae</taxon>
        <taxon>Asteroideae</taxon>
        <taxon>Heliantheae alliance</taxon>
        <taxon>Heliantheae</taxon>
        <taxon>Helianthus</taxon>
    </lineage>
</organism>
<name>A0A9K3GW52_HELAN</name>
<evidence type="ECO:0000313" key="2">
    <source>
        <dbReference type="Proteomes" id="UP000215914"/>
    </source>
</evidence>
<dbReference type="EMBL" id="MNCJ02000332">
    <property type="protein sequence ID" value="KAF5756504.1"/>
    <property type="molecule type" value="Genomic_DNA"/>
</dbReference>
<dbReference type="Gramene" id="mRNA:HanXRQr2_Chr17g0815471">
    <property type="protein sequence ID" value="mRNA:HanXRQr2_Chr17g0815471"/>
    <property type="gene ID" value="HanXRQr2_Chr17g0815471"/>
</dbReference>
<proteinExistence type="predicted"/>
<evidence type="ECO:0000313" key="1">
    <source>
        <dbReference type="EMBL" id="KAF5756504.1"/>
    </source>
</evidence>
<reference evidence="1" key="2">
    <citation type="submission" date="2020-06" db="EMBL/GenBank/DDBJ databases">
        <title>Helianthus annuus Genome sequencing and assembly Release 2.</title>
        <authorList>
            <person name="Gouzy J."/>
            <person name="Langlade N."/>
            <person name="Munos S."/>
        </authorList>
    </citation>
    <scope>NUCLEOTIDE SEQUENCE</scope>
    <source>
        <tissue evidence="1">Leaves</tissue>
    </source>
</reference>
<reference evidence="1" key="1">
    <citation type="journal article" date="2017" name="Nature">
        <title>The sunflower genome provides insights into oil metabolism, flowering and Asterid evolution.</title>
        <authorList>
            <person name="Badouin H."/>
            <person name="Gouzy J."/>
            <person name="Grassa C.J."/>
            <person name="Murat F."/>
            <person name="Staton S.E."/>
            <person name="Cottret L."/>
            <person name="Lelandais-Briere C."/>
            <person name="Owens G.L."/>
            <person name="Carrere S."/>
            <person name="Mayjonade B."/>
            <person name="Legrand L."/>
            <person name="Gill N."/>
            <person name="Kane N.C."/>
            <person name="Bowers J.E."/>
            <person name="Hubner S."/>
            <person name="Bellec A."/>
            <person name="Berard A."/>
            <person name="Berges H."/>
            <person name="Blanchet N."/>
            <person name="Boniface M.C."/>
            <person name="Brunel D."/>
            <person name="Catrice O."/>
            <person name="Chaidir N."/>
            <person name="Claudel C."/>
            <person name="Donnadieu C."/>
            <person name="Faraut T."/>
            <person name="Fievet G."/>
            <person name="Helmstetter N."/>
            <person name="King M."/>
            <person name="Knapp S.J."/>
            <person name="Lai Z."/>
            <person name="Le Paslier M.C."/>
            <person name="Lippi Y."/>
            <person name="Lorenzon L."/>
            <person name="Mandel J.R."/>
            <person name="Marage G."/>
            <person name="Marchand G."/>
            <person name="Marquand E."/>
            <person name="Bret-Mestries E."/>
            <person name="Morien E."/>
            <person name="Nambeesan S."/>
            <person name="Nguyen T."/>
            <person name="Pegot-Espagnet P."/>
            <person name="Pouilly N."/>
            <person name="Raftis F."/>
            <person name="Sallet E."/>
            <person name="Schiex T."/>
            <person name="Thomas J."/>
            <person name="Vandecasteele C."/>
            <person name="Vares D."/>
            <person name="Vear F."/>
            <person name="Vautrin S."/>
            <person name="Crespi M."/>
            <person name="Mangin B."/>
            <person name="Burke J.M."/>
            <person name="Salse J."/>
            <person name="Munos S."/>
            <person name="Vincourt P."/>
            <person name="Rieseberg L.H."/>
            <person name="Langlade N.B."/>
        </authorList>
    </citation>
    <scope>NUCLEOTIDE SEQUENCE</scope>
    <source>
        <tissue evidence="1">Leaves</tissue>
    </source>
</reference>
<keyword evidence="2" id="KW-1185">Reference proteome</keyword>
<sequence length="77" mass="8222">MDCRINGPTGGPSLCPRLTTGFAVGPETRGWGWVLPGRGLAGNTGVPATVYRRRSSLWSSVCTEMEGRWGSVPVVLF</sequence>
<protein>
    <submittedName>
        <fullName evidence="1">Uncharacterized protein</fullName>
    </submittedName>
</protein>